<comment type="caution">
    <text evidence="1">The sequence shown here is derived from an EMBL/GenBank/DDBJ whole genome shotgun (WGS) entry which is preliminary data.</text>
</comment>
<evidence type="ECO:0000313" key="2">
    <source>
        <dbReference type="Proteomes" id="UP000265520"/>
    </source>
</evidence>
<proteinExistence type="predicted"/>
<evidence type="ECO:0000313" key="1">
    <source>
        <dbReference type="EMBL" id="MCI11487.1"/>
    </source>
</evidence>
<keyword evidence="2" id="KW-1185">Reference proteome</keyword>
<reference evidence="1 2" key="1">
    <citation type="journal article" date="2018" name="Front. Plant Sci.">
        <title>Red Clover (Trifolium pratense) and Zigzag Clover (T. medium) - A Picture of Genomic Similarities and Differences.</title>
        <authorList>
            <person name="Dluhosova J."/>
            <person name="Istvanek J."/>
            <person name="Nedelnik J."/>
            <person name="Repkova J."/>
        </authorList>
    </citation>
    <scope>NUCLEOTIDE SEQUENCE [LARGE SCALE GENOMIC DNA]</scope>
    <source>
        <strain evidence="2">cv. 10/8</strain>
        <tissue evidence="1">Leaf</tissue>
    </source>
</reference>
<protein>
    <submittedName>
        <fullName evidence="1">Uncharacterized protein</fullName>
    </submittedName>
</protein>
<organism evidence="1 2">
    <name type="scientific">Trifolium medium</name>
    <dbReference type="NCBI Taxonomy" id="97028"/>
    <lineage>
        <taxon>Eukaryota</taxon>
        <taxon>Viridiplantae</taxon>
        <taxon>Streptophyta</taxon>
        <taxon>Embryophyta</taxon>
        <taxon>Tracheophyta</taxon>
        <taxon>Spermatophyta</taxon>
        <taxon>Magnoliopsida</taxon>
        <taxon>eudicotyledons</taxon>
        <taxon>Gunneridae</taxon>
        <taxon>Pentapetalae</taxon>
        <taxon>rosids</taxon>
        <taxon>fabids</taxon>
        <taxon>Fabales</taxon>
        <taxon>Fabaceae</taxon>
        <taxon>Papilionoideae</taxon>
        <taxon>50 kb inversion clade</taxon>
        <taxon>NPAAA clade</taxon>
        <taxon>Hologalegina</taxon>
        <taxon>IRL clade</taxon>
        <taxon>Trifolieae</taxon>
        <taxon>Trifolium</taxon>
    </lineage>
</organism>
<feature type="non-terminal residue" evidence="1">
    <location>
        <position position="33"/>
    </location>
</feature>
<accession>A0A392PIL4</accession>
<dbReference type="AlphaFoldDB" id="A0A392PIL4"/>
<sequence>MYFTFLERQVNWVVITEGLPQGQSCIEGLPQGA</sequence>
<name>A0A392PIL4_9FABA</name>
<dbReference type="Proteomes" id="UP000265520">
    <property type="component" value="Unassembled WGS sequence"/>
</dbReference>
<dbReference type="EMBL" id="LXQA010080340">
    <property type="protein sequence ID" value="MCI11487.1"/>
    <property type="molecule type" value="Genomic_DNA"/>
</dbReference>